<dbReference type="PANTHER" id="PTHR14286">
    <property type="entry name" value="GENE, 49355-RELATED"/>
    <property type="match status" value="1"/>
</dbReference>
<keyword evidence="3" id="KW-1185">Reference proteome</keyword>
<reference evidence="2" key="1">
    <citation type="submission" date="2025-08" db="UniProtKB">
        <authorList>
            <consortium name="Ensembl"/>
        </authorList>
    </citation>
    <scope>IDENTIFICATION</scope>
</reference>
<evidence type="ECO:0000256" key="1">
    <source>
        <dbReference type="SAM" id="MobiDB-lite"/>
    </source>
</evidence>
<proteinExistence type="predicted"/>
<dbReference type="Proteomes" id="UP000261540">
    <property type="component" value="Unplaced"/>
</dbReference>
<reference evidence="2" key="2">
    <citation type="submission" date="2025-09" db="UniProtKB">
        <authorList>
            <consortium name="Ensembl"/>
        </authorList>
    </citation>
    <scope>IDENTIFICATION</scope>
</reference>
<dbReference type="Ensembl" id="ENSPKIT00000032135.1">
    <property type="protein sequence ID" value="ENSPKIP00000008063.1"/>
    <property type="gene ID" value="ENSPKIG00000023719.1"/>
</dbReference>
<organism evidence="2 3">
    <name type="scientific">Paramormyrops kingsleyae</name>
    <dbReference type="NCBI Taxonomy" id="1676925"/>
    <lineage>
        <taxon>Eukaryota</taxon>
        <taxon>Metazoa</taxon>
        <taxon>Chordata</taxon>
        <taxon>Craniata</taxon>
        <taxon>Vertebrata</taxon>
        <taxon>Euteleostomi</taxon>
        <taxon>Actinopterygii</taxon>
        <taxon>Neopterygii</taxon>
        <taxon>Teleostei</taxon>
        <taxon>Osteoglossocephala</taxon>
        <taxon>Osteoglossomorpha</taxon>
        <taxon>Osteoglossiformes</taxon>
        <taxon>Mormyridae</taxon>
        <taxon>Paramormyrops</taxon>
    </lineage>
</organism>
<dbReference type="AlphaFoldDB" id="A0A3B3QPJ5"/>
<name>A0A3B3QPJ5_9TELE</name>
<dbReference type="STRING" id="1676925.ENSPKIP00000008063"/>
<dbReference type="PANTHER" id="PTHR14286:SF2">
    <property type="entry name" value="CENTROSOMAL PROTEIN 15 KDA"/>
    <property type="match status" value="1"/>
</dbReference>
<sequence>MAARLSEEIKLTKKHEEILAKRTDLLGQMESGCKQQRENREQRVILWQTAQERNATLLQDLQKMEERLSARPLLQPEMISLQTRYWESVEEKIPEWEDFLLGRGPPPSARRGWSSSSLKRKGAPQDRSQVGVTGLPPRASTKCVS</sequence>
<feature type="region of interest" description="Disordered" evidence="1">
    <location>
        <begin position="99"/>
        <end position="145"/>
    </location>
</feature>
<dbReference type="GeneTree" id="ENSGT00390000005214"/>
<evidence type="ECO:0000313" key="2">
    <source>
        <dbReference type="Ensembl" id="ENSPKIP00000008063.1"/>
    </source>
</evidence>
<protein>
    <submittedName>
        <fullName evidence="2">Centrosomal protein 15</fullName>
    </submittedName>
</protein>
<accession>A0A3B3QPJ5</accession>
<dbReference type="Pfam" id="PF15134">
    <property type="entry name" value="CEP15-like"/>
    <property type="match status" value="1"/>
</dbReference>
<dbReference type="InterPro" id="IPR028006">
    <property type="entry name" value="CEP15-like"/>
</dbReference>
<evidence type="ECO:0000313" key="3">
    <source>
        <dbReference type="Proteomes" id="UP000261540"/>
    </source>
</evidence>
<dbReference type="OrthoDB" id="9871079at2759"/>